<organism evidence="1 2">
    <name type="scientific">Methanoplanus limicola DSM 2279</name>
    <dbReference type="NCBI Taxonomy" id="937775"/>
    <lineage>
        <taxon>Archaea</taxon>
        <taxon>Methanobacteriati</taxon>
        <taxon>Methanobacteriota</taxon>
        <taxon>Stenosarchaea group</taxon>
        <taxon>Methanomicrobia</taxon>
        <taxon>Methanomicrobiales</taxon>
        <taxon>Methanomicrobiaceae</taxon>
        <taxon>Methanoplanus</taxon>
    </lineage>
</organism>
<evidence type="ECO:0000313" key="1">
    <source>
        <dbReference type="EMBL" id="EHQ35853.1"/>
    </source>
</evidence>
<gene>
    <name evidence="1" type="ORF">Metlim_1752</name>
</gene>
<protein>
    <submittedName>
        <fullName evidence="1">Uncharacterized protein</fullName>
    </submittedName>
</protein>
<dbReference type="EMBL" id="CM001436">
    <property type="protein sequence ID" value="EHQ35853.1"/>
    <property type="molecule type" value="Genomic_DNA"/>
</dbReference>
<dbReference type="AlphaFoldDB" id="H1YX50"/>
<evidence type="ECO:0000313" key="2">
    <source>
        <dbReference type="Proteomes" id="UP000005741"/>
    </source>
</evidence>
<dbReference type="Proteomes" id="UP000005741">
    <property type="component" value="Chromosome"/>
</dbReference>
<accession>H1YX50</accession>
<dbReference type="HOGENOM" id="CLU_3147983_0_0_2"/>
<reference evidence="1 2" key="1">
    <citation type="submission" date="2011-10" db="EMBL/GenBank/DDBJ databases">
        <title>The Improved High-Quality Draft genome of Methanoplanus limicola DSM 2279.</title>
        <authorList>
            <consortium name="US DOE Joint Genome Institute (JGI-PGF)"/>
            <person name="Lucas S."/>
            <person name="Copeland A."/>
            <person name="Lapidus A."/>
            <person name="Glavina del Rio T."/>
            <person name="Dalin E."/>
            <person name="Tice H."/>
            <person name="Bruce D."/>
            <person name="Goodwin L."/>
            <person name="Pitluck S."/>
            <person name="Peters L."/>
            <person name="Mikhailova N."/>
            <person name="Lu M."/>
            <person name="Kyrpides N."/>
            <person name="Mavromatis K."/>
            <person name="Ivanova N."/>
            <person name="Markowitz V."/>
            <person name="Cheng J.-F."/>
            <person name="Hugenholtz P."/>
            <person name="Woyke T."/>
            <person name="Wu D."/>
            <person name="Wirth R."/>
            <person name="Brambilla E.-M."/>
            <person name="Klenk H.-P."/>
            <person name="Eisen J.A."/>
        </authorList>
    </citation>
    <scope>NUCLEOTIDE SEQUENCE [LARGE SCALE GENOMIC DNA]</scope>
    <source>
        <strain evidence="1 2">DSM 2279</strain>
    </source>
</reference>
<name>H1YX50_9EURY</name>
<proteinExistence type="predicted"/>
<dbReference type="InParanoid" id="H1YX50"/>
<dbReference type="RefSeq" id="WP_004077777.1">
    <property type="nucleotide sequence ID" value="NZ_CM001436.1"/>
</dbReference>
<sequence>MKVLKRTDFTSNNFMMKLHIEAIYDSDCTSCEYFYTIFAVINSAGYIV</sequence>
<keyword evidence="2" id="KW-1185">Reference proteome</keyword>